<reference evidence="7 8" key="1">
    <citation type="submission" date="2013-11" db="EMBL/GenBank/DDBJ databases">
        <title>Genome sequencing of Stegodyphus mimosarum.</title>
        <authorList>
            <person name="Bechsgaard J."/>
        </authorList>
    </citation>
    <scope>NUCLEOTIDE SEQUENCE [LARGE SCALE GENOMIC DNA]</scope>
</reference>
<dbReference type="Proteomes" id="UP000054359">
    <property type="component" value="Unassembled WGS sequence"/>
</dbReference>
<dbReference type="OrthoDB" id="3936150at2759"/>
<comment type="subcellular location">
    <subcellularLocation>
        <location evidence="1">Membrane</location>
        <topology evidence="1">Multi-pass membrane protein</topology>
    </subcellularLocation>
</comment>
<accession>A0A087TDA3</accession>
<organism evidence="7 8">
    <name type="scientific">Stegodyphus mimosarum</name>
    <name type="common">African social velvet spider</name>
    <dbReference type="NCBI Taxonomy" id="407821"/>
    <lineage>
        <taxon>Eukaryota</taxon>
        <taxon>Metazoa</taxon>
        <taxon>Ecdysozoa</taxon>
        <taxon>Arthropoda</taxon>
        <taxon>Chelicerata</taxon>
        <taxon>Arachnida</taxon>
        <taxon>Araneae</taxon>
        <taxon>Araneomorphae</taxon>
        <taxon>Entelegynae</taxon>
        <taxon>Eresoidea</taxon>
        <taxon>Eresidae</taxon>
        <taxon>Stegodyphus</taxon>
    </lineage>
</organism>
<sequence length="317" mass="35622">MDFDLILDYIGPFGRFQCCVMILAGIAQLFGGMQMHSSIFLTPMDHRKVNFERCYIPNCDNGTTQYEERFVHFAVPNVTDEFGNSAPSPCMHYEAIKGQDYCGYEAFNRNKTVSCQSYVWEDTEFQETAVSEFSIVCKKSWNGAMSNSIFMVGVLFGSAGFGTVADKYGRKNVMMSASLIMLVSSVGTSFAPSFKIFSLLRFITAAAVSGLFQTGYILAVEFIGTSKRLICANIMQIVFAVGELILGFIAYFVRKWRVLELIISVPSAILIVYYWFLPESVRWLISKGKHNKAKQTILKAARWNNVAVPEHLLRASE</sequence>
<evidence type="ECO:0000256" key="4">
    <source>
        <dbReference type="ARBA" id="ARBA00023136"/>
    </source>
</evidence>
<keyword evidence="3 5" id="KW-1133">Transmembrane helix</keyword>
<protein>
    <submittedName>
        <fullName evidence="7">Organic cation transporter protein</fullName>
    </submittedName>
</protein>
<evidence type="ECO:0000256" key="3">
    <source>
        <dbReference type="ARBA" id="ARBA00022989"/>
    </source>
</evidence>
<dbReference type="AlphaFoldDB" id="A0A087TDA3"/>
<feature type="non-terminal residue" evidence="7">
    <location>
        <position position="317"/>
    </location>
</feature>
<evidence type="ECO:0000313" key="7">
    <source>
        <dbReference type="EMBL" id="KFM63092.1"/>
    </source>
</evidence>
<evidence type="ECO:0000256" key="5">
    <source>
        <dbReference type="SAM" id="Phobius"/>
    </source>
</evidence>
<keyword evidence="4 5" id="KW-0472">Membrane</keyword>
<dbReference type="GO" id="GO:0016020">
    <property type="term" value="C:membrane"/>
    <property type="evidence" value="ECO:0007669"/>
    <property type="project" value="UniProtKB-SubCell"/>
</dbReference>
<evidence type="ECO:0000256" key="2">
    <source>
        <dbReference type="ARBA" id="ARBA00022692"/>
    </source>
</evidence>
<evidence type="ECO:0000259" key="6">
    <source>
        <dbReference type="PROSITE" id="PS50850"/>
    </source>
</evidence>
<dbReference type="STRING" id="407821.A0A087TDA3"/>
<feature type="transmembrane region" description="Helical" evidence="5">
    <location>
        <begin position="196"/>
        <end position="218"/>
    </location>
</feature>
<dbReference type="PROSITE" id="PS50850">
    <property type="entry name" value="MFS"/>
    <property type="match status" value="1"/>
</dbReference>
<keyword evidence="2 5" id="KW-0812">Transmembrane</keyword>
<feature type="transmembrane region" description="Helical" evidence="5">
    <location>
        <begin position="172"/>
        <end position="190"/>
    </location>
</feature>
<dbReference type="SUPFAM" id="SSF103473">
    <property type="entry name" value="MFS general substrate transporter"/>
    <property type="match status" value="1"/>
</dbReference>
<proteinExistence type="predicted"/>
<dbReference type="InterPro" id="IPR020846">
    <property type="entry name" value="MFS_dom"/>
</dbReference>
<gene>
    <name evidence="7" type="ORF">X975_25032</name>
</gene>
<dbReference type="EMBL" id="KK114697">
    <property type="protein sequence ID" value="KFM63092.1"/>
    <property type="molecule type" value="Genomic_DNA"/>
</dbReference>
<evidence type="ECO:0000256" key="1">
    <source>
        <dbReference type="ARBA" id="ARBA00004141"/>
    </source>
</evidence>
<dbReference type="InterPro" id="IPR036259">
    <property type="entry name" value="MFS_trans_sf"/>
</dbReference>
<name>A0A087TDA3_STEMI</name>
<dbReference type="Pfam" id="PF00083">
    <property type="entry name" value="Sugar_tr"/>
    <property type="match status" value="1"/>
</dbReference>
<feature type="transmembrane region" description="Helical" evidence="5">
    <location>
        <begin position="258"/>
        <end position="277"/>
    </location>
</feature>
<evidence type="ECO:0000313" key="8">
    <source>
        <dbReference type="Proteomes" id="UP000054359"/>
    </source>
</evidence>
<dbReference type="InterPro" id="IPR005828">
    <property type="entry name" value="MFS_sugar_transport-like"/>
</dbReference>
<keyword evidence="8" id="KW-1185">Reference proteome</keyword>
<feature type="domain" description="Major facilitator superfamily (MFS) profile" evidence="6">
    <location>
        <begin position="20"/>
        <end position="317"/>
    </location>
</feature>
<dbReference type="Gene3D" id="1.20.1250.20">
    <property type="entry name" value="MFS general substrate transporter like domains"/>
    <property type="match status" value="1"/>
</dbReference>
<feature type="transmembrane region" description="Helical" evidence="5">
    <location>
        <begin position="230"/>
        <end position="252"/>
    </location>
</feature>
<feature type="transmembrane region" description="Helical" evidence="5">
    <location>
        <begin position="144"/>
        <end position="165"/>
    </location>
</feature>
<dbReference type="OMA" id="KRICLMS"/>
<dbReference type="GO" id="GO:0022857">
    <property type="term" value="F:transmembrane transporter activity"/>
    <property type="evidence" value="ECO:0007669"/>
    <property type="project" value="InterPro"/>
</dbReference>
<dbReference type="PANTHER" id="PTHR24064">
    <property type="entry name" value="SOLUTE CARRIER FAMILY 22 MEMBER"/>
    <property type="match status" value="1"/>
</dbReference>